<dbReference type="EMBL" id="BART01011817">
    <property type="protein sequence ID" value="GAG89020.1"/>
    <property type="molecule type" value="Genomic_DNA"/>
</dbReference>
<organism evidence="2">
    <name type="scientific">marine sediment metagenome</name>
    <dbReference type="NCBI Taxonomy" id="412755"/>
    <lineage>
        <taxon>unclassified sequences</taxon>
        <taxon>metagenomes</taxon>
        <taxon>ecological metagenomes</taxon>
    </lineage>
</organism>
<gene>
    <name evidence="2" type="ORF">S01H4_24966</name>
</gene>
<comment type="caution">
    <text evidence="2">The sequence shown here is derived from an EMBL/GenBank/DDBJ whole genome shotgun (WGS) entry which is preliminary data.</text>
</comment>
<sequence length="79" mass="8644">MITFFAAGELKGKWLNVGAVMEGDNGKFIFINRTFNPAGVPNPDGRDNIIVSMFTPKSKQVENTEPEKAAPVSDDEVPF</sequence>
<proteinExistence type="predicted"/>
<evidence type="ECO:0000256" key="1">
    <source>
        <dbReference type="SAM" id="MobiDB-lite"/>
    </source>
</evidence>
<feature type="compositionally biased region" description="Basic and acidic residues" evidence="1">
    <location>
        <begin position="59"/>
        <end position="68"/>
    </location>
</feature>
<accession>X1B259</accession>
<protein>
    <submittedName>
        <fullName evidence="2">Uncharacterized protein</fullName>
    </submittedName>
</protein>
<dbReference type="AlphaFoldDB" id="X1B259"/>
<name>X1B259_9ZZZZ</name>
<evidence type="ECO:0000313" key="2">
    <source>
        <dbReference type="EMBL" id="GAG89020.1"/>
    </source>
</evidence>
<reference evidence="2" key="1">
    <citation type="journal article" date="2014" name="Front. Microbiol.">
        <title>High frequency of phylogenetically diverse reductive dehalogenase-homologous genes in deep subseafloor sedimentary metagenomes.</title>
        <authorList>
            <person name="Kawai M."/>
            <person name="Futagami T."/>
            <person name="Toyoda A."/>
            <person name="Takaki Y."/>
            <person name="Nishi S."/>
            <person name="Hori S."/>
            <person name="Arai W."/>
            <person name="Tsubouchi T."/>
            <person name="Morono Y."/>
            <person name="Uchiyama I."/>
            <person name="Ito T."/>
            <person name="Fujiyama A."/>
            <person name="Inagaki F."/>
            <person name="Takami H."/>
        </authorList>
    </citation>
    <scope>NUCLEOTIDE SEQUENCE</scope>
    <source>
        <strain evidence="2">Expedition CK06-06</strain>
    </source>
</reference>
<feature type="region of interest" description="Disordered" evidence="1">
    <location>
        <begin position="57"/>
        <end position="79"/>
    </location>
</feature>